<name>A0A1N6EAT6_9RHOB</name>
<dbReference type="OrthoDB" id="163768at2"/>
<dbReference type="STRING" id="1217970.SAMN05444002_0529"/>
<dbReference type="Proteomes" id="UP000184932">
    <property type="component" value="Unassembled WGS sequence"/>
</dbReference>
<dbReference type="Pfam" id="PF16976">
    <property type="entry name" value="RcpC"/>
    <property type="match status" value="1"/>
</dbReference>
<keyword evidence="3" id="KW-1185">Reference proteome</keyword>
<organism evidence="2 3">
    <name type="scientific">Vannielia litorea</name>
    <dbReference type="NCBI Taxonomy" id="1217970"/>
    <lineage>
        <taxon>Bacteria</taxon>
        <taxon>Pseudomonadati</taxon>
        <taxon>Pseudomonadota</taxon>
        <taxon>Alphaproteobacteria</taxon>
        <taxon>Rhodobacterales</taxon>
        <taxon>Paracoccaceae</taxon>
        <taxon>Vannielia</taxon>
    </lineage>
</organism>
<dbReference type="RefSeq" id="WP_074254706.1">
    <property type="nucleotide sequence ID" value="NZ_FSRL01000001.1"/>
</dbReference>
<reference evidence="3" key="1">
    <citation type="submission" date="2016-11" db="EMBL/GenBank/DDBJ databases">
        <authorList>
            <person name="Varghese N."/>
            <person name="Submissions S."/>
        </authorList>
    </citation>
    <scope>NUCLEOTIDE SEQUENCE [LARGE SCALE GENOMIC DNA]</scope>
    <source>
        <strain evidence="3">DSM 29440</strain>
    </source>
</reference>
<evidence type="ECO:0000313" key="3">
    <source>
        <dbReference type="Proteomes" id="UP000184932"/>
    </source>
</evidence>
<dbReference type="InterPro" id="IPR031571">
    <property type="entry name" value="RcpC_dom"/>
</dbReference>
<evidence type="ECO:0000259" key="1">
    <source>
        <dbReference type="Pfam" id="PF16976"/>
    </source>
</evidence>
<dbReference type="AlphaFoldDB" id="A0A1N6EAT6"/>
<protein>
    <submittedName>
        <fullName evidence="2">Pilus assembly protein CpaB</fullName>
    </submittedName>
</protein>
<evidence type="ECO:0000313" key="2">
    <source>
        <dbReference type="EMBL" id="SIN80139.1"/>
    </source>
</evidence>
<dbReference type="InterPro" id="IPR017592">
    <property type="entry name" value="Pilus_assmbl_Flp-typ_CpaB"/>
</dbReference>
<dbReference type="EMBL" id="FSRL01000001">
    <property type="protein sequence ID" value="SIN80139.1"/>
    <property type="molecule type" value="Genomic_DNA"/>
</dbReference>
<feature type="domain" description="Flp pilus assembly protein RcpC/CpaB" evidence="1">
    <location>
        <begin position="123"/>
        <end position="222"/>
    </location>
</feature>
<accession>A0A1N6EAT6</accession>
<dbReference type="NCBIfam" id="TIGR03177">
    <property type="entry name" value="pilus_cpaB"/>
    <property type="match status" value="1"/>
</dbReference>
<dbReference type="CDD" id="cd11614">
    <property type="entry name" value="SAF_CpaB_FlgA_like"/>
    <property type="match status" value="1"/>
</dbReference>
<gene>
    <name evidence="2" type="ORF">SAMN05444002_0529</name>
</gene>
<proteinExistence type="predicted"/>
<sequence length="277" mass="29936">MRIVFALVLAIGVALAGFAAYMVQGYLARTTAERNALIAAQQQAKPTVDVIVVSKNKAYGERLMPEDVIAIRWQQDSLPAGHYLKMEDLFPAGKDPRTIITAMSKFEPVLKSKVTEPGEDAGITSRLDKGMRAFAIKVDATSGVSGFLRPGDRVDVYWTGGIEGREVTKLIEAGIKLIAVDQTYDQGHSSPSIARTVTVAISPDQVASLAQAQSTGRLSLSLVGAEDETVAAEVEVDQKRLLGIKDKEVRQVEVERVCTTKVRKGAEVIEQPIPCTN</sequence>